<organism evidence="7">
    <name type="scientific">hydrothermal vent metagenome</name>
    <dbReference type="NCBI Taxonomy" id="652676"/>
    <lineage>
        <taxon>unclassified sequences</taxon>
        <taxon>metagenomes</taxon>
        <taxon>ecological metagenomes</taxon>
    </lineage>
</organism>
<evidence type="ECO:0000256" key="2">
    <source>
        <dbReference type="ARBA" id="ARBA00022491"/>
    </source>
</evidence>
<comment type="similarity">
    <text evidence="1">Belongs to the Fur family.</text>
</comment>
<dbReference type="InterPro" id="IPR036390">
    <property type="entry name" value="WH_DNA-bd_sf"/>
</dbReference>
<dbReference type="GO" id="GO:1900376">
    <property type="term" value="P:regulation of secondary metabolite biosynthetic process"/>
    <property type="evidence" value="ECO:0007669"/>
    <property type="project" value="TreeGrafter"/>
</dbReference>
<gene>
    <name evidence="7" type="ORF">MNBD_ALPHA02-2498</name>
</gene>
<dbReference type="GO" id="GO:0008270">
    <property type="term" value="F:zinc ion binding"/>
    <property type="evidence" value="ECO:0007669"/>
    <property type="project" value="TreeGrafter"/>
</dbReference>
<evidence type="ECO:0000256" key="5">
    <source>
        <dbReference type="ARBA" id="ARBA00023125"/>
    </source>
</evidence>
<dbReference type="GO" id="GO:0005829">
    <property type="term" value="C:cytosol"/>
    <property type="evidence" value="ECO:0007669"/>
    <property type="project" value="TreeGrafter"/>
</dbReference>
<name>A0A3B0SM09_9ZZZZ</name>
<dbReference type="InterPro" id="IPR036388">
    <property type="entry name" value="WH-like_DNA-bd_sf"/>
</dbReference>
<dbReference type="PANTHER" id="PTHR33202">
    <property type="entry name" value="ZINC UPTAKE REGULATION PROTEIN"/>
    <property type="match status" value="1"/>
</dbReference>
<reference evidence="7" key="1">
    <citation type="submission" date="2018-06" db="EMBL/GenBank/DDBJ databases">
        <authorList>
            <person name="Zhirakovskaya E."/>
        </authorList>
    </citation>
    <scope>NUCLEOTIDE SEQUENCE</scope>
</reference>
<dbReference type="SUPFAM" id="SSF46785">
    <property type="entry name" value="Winged helix' DNA-binding domain"/>
    <property type="match status" value="1"/>
</dbReference>
<keyword evidence="3" id="KW-0862">Zinc</keyword>
<dbReference type="GO" id="GO:0045892">
    <property type="term" value="P:negative regulation of DNA-templated transcription"/>
    <property type="evidence" value="ECO:0007669"/>
    <property type="project" value="TreeGrafter"/>
</dbReference>
<dbReference type="AlphaFoldDB" id="A0A3B0SM09"/>
<accession>A0A3B0SM09</accession>
<keyword evidence="2" id="KW-0678">Repressor</keyword>
<evidence type="ECO:0000256" key="1">
    <source>
        <dbReference type="ARBA" id="ARBA00007957"/>
    </source>
</evidence>
<keyword evidence="5" id="KW-0238">DNA-binding</keyword>
<evidence type="ECO:0000256" key="3">
    <source>
        <dbReference type="ARBA" id="ARBA00022833"/>
    </source>
</evidence>
<dbReference type="Gene3D" id="3.30.1490.190">
    <property type="match status" value="1"/>
</dbReference>
<dbReference type="GO" id="GO:0000976">
    <property type="term" value="F:transcription cis-regulatory region binding"/>
    <property type="evidence" value="ECO:0007669"/>
    <property type="project" value="TreeGrafter"/>
</dbReference>
<evidence type="ECO:0000313" key="7">
    <source>
        <dbReference type="EMBL" id="VAV97433.1"/>
    </source>
</evidence>
<dbReference type="InterPro" id="IPR043135">
    <property type="entry name" value="Fur_C"/>
</dbReference>
<proteinExistence type="inferred from homology"/>
<dbReference type="Gene3D" id="1.10.10.10">
    <property type="entry name" value="Winged helix-like DNA-binding domain superfamily/Winged helix DNA-binding domain"/>
    <property type="match status" value="1"/>
</dbReference>
<protein>
    <submittedName>
        <fullName evidence="7">Zinc uptake regulation protein Zur</fullName>
    </submittedName>
</protein>
<keyword evidence="6" id="KW-0804">Transcription</keyword>
<dbReference type="EMBL" id="UOED01000118">
    <property type="protein sequence ID" value="VAV97433.1"/>
    <property type="molecule type" value="Genomic_DNA"/>
</dbReference>
<dbReference type="InterPro" id="IPR002481">
    <property type="entry name" value="FUR"/>
</dbReference>
<evidence type="ECO:0000256" key="6">
    <source>
        <dbReference type="ARBA" id="ARBA00023163"/>
    </source>
</evidence>
<evidence type="ECO:0000256" key="4">
    <source>
        <dbReference type="ARBA" id="ARBA00023015"/>
    </source>
</evidence>
<sequence>MSAHQHNHDKCIEDALDLAGEICAARDTRFTPLRRQVLELVWGGHNPVTAYELLDMLSKTGKKRVAPPTVYRALDFLIEEGFVHRLESLNAFVGCPDPESQHQGHFLICRDCRTVNEISDKKLAGQIAAAAKAQGYTCENSMLEIMGQCADCQSQ</sequence>
<dbReference type="PANTHER" id="PTHR33202:SF6">
    <property type="entry name" value="ZINC UPTAKE REGULATION PROTEIN"/>
    <property type="match status" value="1"/>
</dbReference>
<keyword evidence="4" id="KW-0805">Transcription regulation</keyword>
<dbReference type="GO" id="GO:0003700">
    <property type="term" value="F:DNA-binding transcription factor activity"/>
    <property type="evidence" value="ECO:0007669"/>
    <property type="project" value="InterPro"/>
</dbReference>
<dbReference type="Pfam" id="PF01475">
    <property type="entry name" value="FUR"/>
    <property type="match status" value="1"/>
</dbReference>